<dbReference type="InterPro" id="IPR023214">
    <property type="entry name" value="HAD_sf"/>
</dbReference>
<comment type="cofactor">
    <cofactor evidence="3">
        <name>Mg(2+)</name>
        <dbReference type="ChEBI" id="CHEBI:18420"/>
    </cofactor>
</comment>
<evidence type="ECO:0000313" key="4">
    <source>
        <dbReference type="EMBL" id="ALO68210.1"/>
    </source>
</evidence>
<dbReference type="InterPro" id="IPR044651">
    <property type="entry name" value="OTSB-like"/>
</dbReference>
<gene>
    <name evidence="4" type="ORF">AS189_19015</name>
</gene>
<reference evidence="5" key="1">
    <citation type="submission" date="2015-11" db="EMBL/GenBank/DDBJ databases">
        <authorList>
            <person name="Kumar R."/>
            <person name="Singh D."/>
            <person name="Swarnkar M.K."/>
            <person name="Singh A.K."/>
            <person name="Kumar S."/>
        </authorList>
    </citation>
    <scope>NUCLEOTIDE SEQUENCE [LARGE SCALE GENOMIC DNA]</scope>
    <source>
        <strain evidence="5">ERGS4:06</strain>
    </source>
</reference>
<dbReference type="Gene3D" id="3.30.70.1020">
    <property type="entry name" value="Trehalose-6-phosphate phosphatase related protein, domain 2"/>
    <property type="match status" value="1"/>
</dbReference>
<dbReference type="UniPathway" id="UPA00299"/>
<dbReference type="EMBL" id="CP013200">
    <property type="protein sequence ID" value="ALO68210.1"/>
    <property type="molecule type" value="Genomic_DNA"/>
</dbReference>
<sequence length="261" mass="27006">MTAELPAALHAAILHAAATPHLLVALDFDGTMSPLVDHAQDARPLPRSAASLAALASLPRTTTALVSGRALASLRLVAAPPEPTLLVGSHGAETWLGPDSPPLELTAEQAAALELARAAVTRVTSLIKGTVVENKPAGVVLHYRLAEEQDARAAVELVMDELNENPALHVSTGKMVLEISAVKANKGQSLTLLRELTGATATLFAGDDVTDEHAFAALRPGDLGIKVGPGVTAAEFRIGGPDELPQVLELLLAARTTNLSP</sequence>
<protein>
    <recommendedName>
        <fullName evidence="3">Trehalose 6-phosphate phosphatase</fullName>
        <ecNumber evidence="3">3.1.3.12</ecNumber>
    </recommendedName>
</protein>
<evidence type="ECO:0000256" key="3">
    <source>
        <dbReference type="RuleBase" id="RU361117"/>
    </source>
</evidence>
<dbReference type="RefSeq" id="WP_062292614.1">
    <property type="nucleotide sequence ID" value="NZ_CP013200.1"/>
</dbReference>
<comment type="pathway">
    <text evidence="3">Glycan biosynthesis; trehalose biosynthesis.</text>
</comment>
<dbReference type="PANTHER" id="PTHR43768:SF3">
    <property type="entry name" value="TREHALOSE 6-PHOSPHATE PHOSPHATASE"/>
    <property type="match status" value="1"/>
</dbReference>
<dbReference type="GO" id="GO:0046872">
    <property type="term" value="F:metal ion binding"/>
    <property type="evidence" value="ECO:0007669"/>
    <property type="project" value="UniProtKB-KW"/>
</dbReference>
<dbReference type="Proteomes" id="UP000059574">
    <property type="component" value="Chromosome"/>
</dbReference>
<evidence type="ECO:0000256" key="1">
    <source>
        <dbReference type="ARBA" id="ARBA00022801"/>
    </source>
</evidence>
<proteinExistence type="inferred from homology"/>
<dbReference type="NCBIfam" id="TIGR00685">
    <property type="entry name" value="T6PP"/>
    <property type="match status" value="1"/>
</dbReference>
<dbReference type="Pfam" id="PF02358">
    <property type="entry name" value="Trehalose_PPase"/>
    <property type="match status" value="1"/>
</dbReference>
<evidence type="ECO:0000256" key="2">
    <source>
        <dbReference type="ARBA" id="ARBA00024179"/>
    </source>
</evidence>
<dbReference type="InterPro" id="IPR003337">
    <property type="entry name" value="Trehalose_PPase"/>
</dbReference>
<dbReference type="SUPFAM" id="SSF56784">
    <property type="entry name" value="HAD-like"/>
    <property type="match status" value="1"/>
</dbReference>
<dbReference type="PANTHER" id="PTHR43768">
    <property type="entry name" value="TREHALOSE 6-PHOSPHATE PHOSPHATASE"/>
    <property type="match status" value="1"/>
</dbReference>
<dbReference type="Gene3D" id="3.40.50.1000">
    <property type="entry name" value="HAD superfamily/HAD-like"/>
    <property type="match status" value="1"/>
</dbReference>
<dbReference type="EC" id="3.1.3.12" evidence="3"/>
<dbReference type="AlphaFoldDB" id="A0A0S2M3B8"/>
<keyword evidence="1 3" id="KW-0378">Hydrolase</keyword>
<name>A0A0S2M3B8_9MICC</name>
<dbReference type="OrthoDB" id="9816160at2"/>
<accession>A0A0S2M3B8</accession>
<evidence type="ECO:0000313" key="5">
    <source>
        <dbReference type="Proteomes" id="UP000059574"/>
    </source>
</evidence>
<dbReference type="GO" id="GO:0004805">
    <property type="term" value="F:trehalose-phosphatase activity"/>
    <property type="evidence" value="ECO:0007669"/>
    <property type="project" value="UniProtKB-EC"/>
</dbReference>
<comment type="function">
    <text evidence="2 3">Removes the phosphate from trehalose 6-phosphate to produce free trehalose.</text>
</comment>
<dbReference type="InterPro" id="IPR036412">
    <property type="entry name" value="HAD-like_sf"/>
</dbReference>
<dbReference type="GO" id="GO:0005992">
    <property type="term" value="P:trehalose biosynthetic process"/>
    <property type="evidence" value="ECO:0007669"/>
    <property type="project" value="UniProtKB-UniPathway"/>
</dbReference>
<keyword evidence="3" id="KW-0479">Metal-binding</keyword>
<organism evidence="4 5">
    <name type="scientific">Arthrobacter alpinus</name>
    <dbReference type="NCBI Taxonomy" id="656366"/>
    <lineage>
        <taxon>Bacteria</taxon>
        <taxon>Bacillati</taxon>
        <taxon>Actinomycetota</taxon>
        <taxon>Actinomycetes</taxon>
        <taxon>Micrococcales</taxon>
        <taxon>Micrococcaceae</taxon>
        <taxon>Arthrobacter</taxon>
    </lineage>
</organism>
<comment type="catalytic activity">
    <reaction evidence="3">
        <text>alpha,alpha-trehalose 6-phosphate + H2O = alpha,alpha-trehalose + phosphate</text>
        <dbReference type="Rhea" id="RHEA:23420"/>
        <dbReference type="ChEBI" id="CHEBI:15377"/>
        <dbReference type="ChEBI" id="CHEBI:16551"/>
        <dbReference type="ChEBI" id="CHEBI:43474"/>
        <dbReference type="ChEBI" id="CHEBI:58429"/>
        <dbReference type="EC" id="3.1.3.12"/>
    </reaction>
</comment>
<comment type="similarity">
    <text evidence="3">Belongs to the trehalose phosphatase family.</text>
</comment>
<reference evidence="4 5" key="2">
    <citation type="journal article" date="2016" name="J. Biotechnol.">
        <title>Complete genome sequence of Arthrobacter alpinus ERGS4:06, a yellow pigmented bacterium tolerant to cold and radiations isolated from Sikkim Himalaya.</title>
        <authorList>
            <person name="Kumar R."/>
            <person name="Singh D."/>
            <person name="Swarnkar M.K."/>
            <person name="Singh A.K."/>
            <person name="Kumar S."/>
        </authorList>
    </citation>
    <scope>NUCLEOTIDE SEQUENCE [LARGE SCALE GENOMIC DNA]</scope>
    <source>
        <strain evidence="4 5">ERGS4:06</strain>
    </source>
</reference>
<keyword evidence="3" id="KW-0460">Magnesium</keyword>